<accession>E1Y717</accession>
<reference evidence="1" key="1">
    <citation type="submission" date="2010-09" db="EMBL/GenBank/DDBJ databases">
        <title>Genetic diversity of sulfate reducing bacteria of Chilika Lake sediments, India through dissimilatory sulfite reductase gene (dsr AB).</title>
        <authorList>
            <person name="Sasi Jyothsna T."/>
            <person name="Rahul K."/>
            <person name="Sasikala C."/>
            <person name="Ramana C.V."/>
        </authorList>
    </citation>
    <scope>NUCLEOTIDE SEQUENCE</scope>
</reference>
<gene>
    <name evidence="1" type="primary">dsrAB</name>
</gene>
<organism evidence="1">
    <name type="scientific">uncultured sulfate-reducing bacterium</name>
    <dbReference type="NCBI Taxonomy" id="153939"/>
    <lineage>
        <taxon>Bacteria</taxon>
        <taxon>environmental samples</taxon>
    </lineage>
</organism>
<evidence type="ECO:0000313" key="1">
    <source>
        <dbReference type="EMBL" id="CBX25540.1"/>
    </source>
</evidence>
<proteinExistence type="predicted"/>
<feature type="non-terminal residue" evidence="1">
    <location>
        <position position="63"/>
    </location>
</feature>
<name>E1Y717_9BACT</name>
<dbReference type="EMBL" id="FR694669">
    <property type="protein sequence ID" value="CBX25540.1"/>
    <property type="molecule type" value="Genomic_DNA"/>
</dbReference>
<protein>
    <submittedName>
        <fullName evidence="1">Sulfite reductase</fullName>
    </submittedName>
</protein>
<dbReference type="AlphaFoldDB" id="E1Y717"/>
<feature type="non-terminal residue" evidence="1">
    <location>
        <position position="1"/>
    </location>
</feature>
<sequence length="63" mass="7250">FTEAALSEGTATSLRCSLALLFHTVRVNQPAAKYYKADFLRQRSLGFPRQRSDQHARFNRGHR</sequence>